<feature type="region of interest" description="Disordered" evidence="7">
    <location>
        <begin position="389"/>
        <end position="444"/>
    </location>
</feature>
<feature type="compositionally biased region" description="Low complexity" evidence="7">
    <location>
        <begin position="733"/>
        <end position="742"/>
    </location>
</feature>
<dbReference type="InterPro" id="IPR001841">
    <property type="entry name" value="Znf_RING"/>
</dbReference>
<dbReference type="RefSeq" id="XP_022251276.1">
    <property type="nucleotide sequence ID" value="XM_022395568.1"/>
</dbReference>
<evidence type="ECO:0000313" key="9">
    <source>
        <dbReference type="Proteomes" id="UP000694941"/>
    </source>
</evidence>
<feature type="region of interest" description="Disordered" evidence="7">
    <location>
        <begin position="733"/>
        <end position="755"/>
    </location>
</feature>
<feature type="compositionally biased region" description="Pro residues" evidence="7">
    <location>
        <begin position="997"/>
        <end position="1006"/>
    </location>
</feature>
<feature type="region of interest" description="Disordered" evidence="7">
    <location>
        <begin position="959"/>
        <end position="1007"/>
    </location>
</feature>
<feature type="region of interest" description="Disordered" evidence="7">
    <location>
        <begin position="658"/>
        <end position="681"/>
    </location>
</feature>
<dbReference type="Pfam" id="PF16207">
    <property type="entry name" value="RAWUL"/>
    <property type="match status" value="1"/>
</dbReference>
<feature type="compositionally biased region" description="Polar residues" evidence="7">
    <location>
        <begin position="484"/>
        <end position="507"/>
    </location>
</feature>
<keyword evidence="2" id="KW-0479">Metal-binding</keyword>
<feature type="compositionally biased region" description="Basic and acidic residues" evidence="7">
    <location>
        <begin position="311"/>
        <end position="327"/>
    </location>
</feature>
<dbReference type="PANTHER" id="PTHR10825:SF29">
    <property type="entry name" value="POLYCOMB GROUP RING FINGER PROTEIN 1"/>
    <property type="match status" value="1"/>
</dbReference>
<dbReference type="InterPro" id="IPR017907">
    <property type="entry name" value="Znf_RING_CS"/>
</dbReference>
<dbReference type="PROSITE" id="PS00518">
    <property type="entry name" value="ZF_RING_1"/>
    <property type="match status" value="1"/>
</dbReference>
<dbReference type="InterPro" id="IPR032443">
    <property type="entry name" value="RAWUL"/>
</dbReference>
<comment type="subcellular location">
    <subcellularLocation>
        <location evidence="1">Nucleus</location>
    </subcellularLocation>
</comment>
<dbReference type="InterPro" id="IPR013083">
    <property type="entry name" value="Znf_RING/FYVE/PHD"/>
</dbReference>
<keyword evidence="4" id="KW-0862">Zinc</keyword>
<dbReference type="PROSITE" id="PS50089">
    <property type="entry name" value="ZF_RING_2"/>
    <property type="match status" value="1"/>
</dbReference>
<dbReference type="Proteomes" id="UP000694941">
    <property type="component" value="Unplaced"/>
</dbReference>
<dbReference type="SUPFAM" id="SSF57850">
    <property type="entry name" value="RING/U-box"/>
    <property type="match status" value="1"/>
</dbReference>
<feature type="region of interest" description="Disordered" evidence="7">
    <location>
        <begin position="795"/>
        <end position="830"/>
    </location>
</feature>
<evidence type="ECO:0000256" key="2">
    <source>
        <dbReference type="ARBA" id="ARBA00022723"/>
    </source>
</evidence>
<feature type="compositionally biased region" description="Basic residues" evidence="7">
    <location>
        <begin position="529"/>
        <end position="538"/>
    </location>
</feature>
<evidence type="ECO:0000259" key="8">
    <source>
        <dbReference type="PROSITE" id="PS50089"/>
    </source>
</evidence>
<reference evidence="10" key="1">
    <citation type="submission" date="2025-08" db="UniProtKB">
        <authorList>
            <consortium name="RefSeq"/>
        </authorList>
    </citation>
    <scope>IDENTIFICATION</scope>
    <source>
        <tissue evidence="10">Muscle</tissue>
    </source>
</reference>
<keyword evidence="9" id="KW-1185">Reference proteome</keyword>
<feature type="compositionally biased region" description="Basic and acidic residues" evidence="7">
    <location>
        <begin position="284"/>
        <end position="301"/>
    </location>
</feature>
<dbReference type="CDD" id="cd17082">
    <property type="entry name" value="RAWUL_PCGF2_like"/>
    <property type="match status" value="1"/>
</dbReference>
<feature type="region of interest" description="Disordered" evidence="7">
    <location>
        <begin position="456"/>
        <end position="553"/>
    </location>
</feature>
<dbReference type="Gene3D" id="3.30.40.10">
    <property type="entry name" value="Zinc/RING finger domain, C3HC4 (zinc finger)"/>
    <property type="match status" value="1"/>
</dbReference>
<keyword evidence="3 6" id="KW-0863">Zinc-finger</keyword>
<evidence type="ECO:0000256" key="1">
    <source>
        <dbReference type="ARBA" id="ARBA00004123"/>
    </source>
</evidence>
<feature type="domain" description="RING-type" evidence="8">
    <location>
        <begin position="18"/>
        <end position="57"/>
    </location>
</feature>
<feature type="compositionally biased region" description="Polar residues" evidence="7">
    <location>
        <begin position="659"/>
        <end position="669"/>
    </location>
</feature>
<sequence>MNRLSRLPVVDVNPYLTCVLCGGYFVDATTVTECLHSFCKTCIVRYLDTNKFCPICEVQVHKTRPLLNIRADKTLQDIVYKLVPGLFQNEMKRRRDFYSSHPTEAACVTCQEDRGELTEQRVIYSSEDTISLSLEYGYGKNQIPTNGHSAVTLDPGDGTNSKRRFLRCPAAVTVAHLKKFITMKYSLGQRYLIDIMYYDESLRDDYKLMDIAYIYTWKRNGPMRLFYKIMNKPTERIKTCSSTCIQTLSNSSNGVTITLARPLSNKGNSGIETNELELSFATEKEAPMENHSNLEKKKLNHESFNSKNKRINPEDVSSKLSKEDVDTKPTSVTNLLQDDNNVQTINSQVYSKAYKSLFSGISSMFSVQNKKDQQKNKAAEMSCGLLGHATKKSQKPTEEIQLQTDEATHKSEKKAKTIEKKNSLSQVETKKSTDPVRNEKHSSSLGYKALIASVEPQKLASPDETKKHTCQAETKKLDSAPETKLSSSSVINTLSNTPQTKNHSSQTHTKRSSSHGEIKKLSSTSETKKHAKLSKTKKMVSSPETKNVASSTEIEKYISPTEIRKIVRPTETEKNINGTEIEKVVTPSETRKVVNPTETGKVINPTETGKVINPTETENTGYPSETGKVVIPTDIEKVISPTETEKVISPIETEKVINPTENQKSSSPTETKKVISPTETKKVISSTETKKVISPNETRNIVTPTETRQLASPVNSDKLGNLTKIKELISSSKVSKLNSDSNASKTSEVNNIQPSLDLPSFSCEVGTTEPIKNVKPTLEVALTVVAGKVDAQVTKPAKLPSSDDKKSSRHHEKKSKKDGGMKVSKPPEFFVSKPGDIPPIKIFRKLSKVVDHDRQDSKAYRELSSGVNKRSKTQFVTEDDLWSTKTTLETGKLSNYSLSPPPILSATVSSSCLSPSANYPSCQTPLRVPSTCVSSHEKLEPQRDDIGALDLTLSHRQEIHHRNTSPKPRPRHVANPPVLDKLRQPHCLPAPTKQSPKMPPPPPPPVSHTHIYSRKPEVGRNHRFKGSTLTVINPDPNSCRPKIVIKNLDPRPDHHHHHHNHRM</sequence>
<dbReference type="Pfam" id="PF13923">
    <property type="entry name" value="zf-C3HC4_2"/>
    <property type="match status" value="1"/>
</dbReference>
<evidence type="ECO:0000256" key="4">
    <source>
        <dbReference type="ARBA" id="ARBA00022833"/>
    </source>
</evidence>
<keyword evidence="5" id="KW-0539">Nucleus</keyword>
<feature type="compositionally biased region" description="Polar residues" evidence="7">
    <location>
        <begin position="614"/>
        <end position="623"/>
    </location>
</feature>
<name>A0ABM1T5X0_LIMPO</name>
<evidence type="ECO:0000256" key="6">
    <source>
        <dbReference type="PROSITE-ProRule" id="PRU00175"/>
    </source>
</evidence>
<dbReference type="GeneID" id="106467388"/>
<evidence type="ECO:0000256" key="5">
    <source>
        <dbReference type="ARBA" id="ARBA00023242"/>
    </source>
</evidence>
<dbReference type="Gene3D" id="3.10.20.90">
    <property type="entry name" value="Phosphatidylinositol 3-kinase Catalytic Subunit, Chain A, domain 1"/>
    <property type="match status" value="1"/>
</dbReference>
<feature type="compositionally biased region" description="Basic residues" evidence="7">
    <location>
        <begin position="962"/>
        <end position="972"/>
    </location>
</feature>
<gene>
    <name evidence="10" type="primary">LOC106467388</name>
</gene>
<evidence type="ECO:0000256" key="3">
    <source>
        <dbReference type="ARBA" id="ARBA00022771"/>
    </source>
</evidence>
<feature type="compositionally biased region" description="Basic and acidic residues" evidence="7">
    <location>
        <begin position="406"/>
        <end position="442"/>
    </location>
</feature>
<proteinExistence type="predicted"/>
<feature type="compositionally biased region" description="Polar residues" evidence="7">
    <location>
        <begin position="743"/>
        <end position="754"/>
    </location>
</feature>
<protein>
    <submittedName>
        <fullName evidence="10">Uncharacterized protein LOC106467388 isoform X2</fullName>
    </submittedName>
</protein>
<evidence type="ECO:0000256" key="7">
    <source>
        <dbReference type="SAM" id="MobiDB-lite"/>
    </source>
</evidence>
<dbReference type="PANTHER" id="PTHR10825">
    <property type="entry name" value="RING FINGER DOMAIN-CONTAINING, POLYCOMB GROUP COMPONENT"/>
    <property type="match status" value="1"/>
</dbReference>
<feature type="compositionally biased region" description="Polar residues" evidence="7">
    <location>
        <begin position="542"/>
        <end position="552"/>
    </location>
</feature>
<accession>A0ABM1T5X0</accession>
<organism evidence="9 10">
    <name type="scientific">Limulus polyphemus</name>
    <name type="common">Atlantic horseshoe crab</name>
    <dbReference type="NCBI Taxonomy" id="6850"/>
    <lineage>
        <taxon>Eukaryota</taxon>
        <taxon>Metazoa</taxon>
        <taxon>Ecdysozoa</taxon>
        <taxon>Arthropoda</taxon>
        <taxon>Chelicerata</taxon>
        <taxon>Merostomata</taxon>
        <taxon>Xiphosura</taxon>
        <taxon>Limulidae</taxon>
        <taxon>Limulus</taxon>
    </lineage>
</organism>
<feature type="region of interest" description="Disordered" evidence="7">
    <location>
        <begin position="284"/>
        <end position="332"/>
    </location>
</feature>
<dbReference type="SMART" id="SM00184">
    <property type="entry name" value="RING"/>
    <property type="match status" value="1"/>
</dbReference>
<feature type="region of interest" description="Disordered" evidence="7">
    <location>
        <begin position="599"/>
        <end position="627"/>
    </location>
</feature>
<evidence type="ECO:0000313" key="10">
    <source>
        <dbReference type="RefSeq" id="XP_022251276.1"/>
    </source>
</evidence>